<dbReference type="InterPro" id="IPR027275">
    <property type="entry name" value="PRC-brl_dom"/>
</dbReference>
<reference evidence="2 3" key="1">
    <citation type="submission" date="2016-10" db="EMBL/GenBank/DDBJ databases">
        <authorList>
            <person name="de Groot N.N."/>
        </authorList>
    </citation>
    <scope>NUCLEOTIDE SEQUENCE [LARGE SCALE GENOMIC DNA]</scope>
    <source>
        <strain evidence="2 3">CGMCC 1.3702</strain>
    </source>
</reference>
<protein>
    <submittedName>
        <fullName evidence="2">Sporulation protein, YlmC/YmxH family</fullName>
    </submittedName>
</protein>
<organism evidence="2 3">
    <name type="scientific">Lentibacillus halodurans</name>
    <dbReference type="NCBI Taxonomy" id="237679"/>
    <lineage>
        <taxon>Bacteria</taxon>
        <taxon>Bacillati</taxon>
        <taxon>Bacillota</taxon>
        <taxon>Bacilli</taxon>
        <taxon>Bacillales</taxon>
        <taxon>Bacillaceae</taxon>
        <taxon>Lentibacillus</taxon>
    </lineage>
</organism>
<dbReference type="PANTHER" id="PTHR40061:SF1">
    <property type="entry name" value="SPORULATION PROTEIN YLMC-RELATED"/>
    <property type="match status" value="1"/>
</dbReference>
<dbReference type="NCBIfam" id="TIGR02888">
    <property type="entry name" value="spore_YlmC_YmxH"/>
    <property type="match status" value="1"/>
</dbReference>
<dbReference type="STRING" id="237679.SAMN04488072_10970"/>
<dbReference type="Pfam" id="PF05239">
    <property type="entry name" value="PRC"/>
    <property type="match status" value="1"/>
</dbReference>
<dbReference type="SUPFAM" id="SSF50346">
    <property type="entry name" value="PRC-barrel domain"/>
    <property type="match status" value="1"/>
</dbReference>
<dbReference type="OrthoDB" id="6024937at2"/>
<evidence type="ECO:0000313" key="3">
    <source>
        <dbReference type="Proteomes" id="UP000198642"/>
    </source>
</evidence>
<dbReference type="InterPro" id="IPR011033">
    <property type="entry name" value="PRC_barrel-like_sf"/>
</dbReference>
<proteinExistence type="predicted"/>
<dbReference type="Gene3D" id="2.30.30.240">
    <property type="entry name" value="PRC-barrel domain"/>
    <property type="match status" value="1"/>
</dbReference>
<evidence type="ECO:0000259" key="1">
    <source>
        <dbReference type="Pfam" id="PF05239"/>
    </source>
</evidence>
<dbReference type="RefSeq" id="WP_090238317.1">
    <property type="nucleotide sequence ID" value="NZ_FOJW01000009.1"/>
</dbReference>
<dbReference type="EMBL" id="FOJW01000009">
    <property type="protein sequence ID" value="SFB19108.1"/>
    <property type="molecule type" value="Genomic_DNA"/>
</dbReference>
<feature type="domain" description="PRC-barrel" evidence="1">
    <location>
        <begin position="2"/>
        <end position="77"/>
    </location>
</feature>
<accession>A0A1I0Z3V1</accession>
<dbReference type="Proteomes" id="UP000198642">
    <property type="component" value="Unassembled WGS sequence"/>
</dbReference>
<name>A0A1I0Z3V1_9BACI</name>
<dbReference type="PANTHER" id="PTHR40061">
    <property type="entry name" value="SPORULATION PROTEIN YLMC-RELATED"/>
    <property type="match status" value="1"/>
</dbReference>
<gene>
    <name evidence="2" type="ORF">SAMN04488072_10970</name>
</gene>
<evidence type="ECO:0000313" key="2">
    <source>
        <dbReference type="EMBL" id="SFB19108.1"/>
    </source>
</evidence>
<sequence length="90" mass="9991">MVTLSDLQIKEVIVMSDGKRLGHISDLEIDGDNGKITALVIFAKDKKSSLFGKSDELIIPWNHIEVIGTDVILVREVTSPSLYPDQQLLE</sequence>
<keyword evidence="3" id="KW-1185">Reference proteome</keyword>
<dbReference type="AlphaFoldDB" id="A0A1I0Z3V1"/>
<dbReference type="InterPro" id="IPR014238">
    <property type="entry name" value="Spore_YlmC/YmxH"/>
</dbReference>